<dbReference type="EMBL" id="JBHUIV010000010">
    <property type="protein sequence ID" value="MFD2201043.1"/>
    <property type="molecule type" value="Genomic_DNA"/>
</dbReference>
<evidence type="ECO:0000256" key="1">
    <source>
        <dbReference type="SAM" id="SignalP"/>
    </source>
</evidence>
<gene>
    <name evidence="2" type="ORF">ACFSKV_05670</name>
</gene>
<organism evidence="2 3">
    <name type="scientific">Shivajiella indica</name>
    <dbReference type="NCBI Taxonomy" id="872115"/>
    <lineage>
        <taxon>Bacteria</taxon>
        <taxon>Pseudomonadati</taxon>
        <taxon>Bacteroidota</taxon>
        <taxon>Cytophagia</taxon>
        <taxon>Cytophagales</taxon>
        <taxon>Cyclobacteriaceae</taxon>
        <taxon>Shivajiella</taxon>
    </lineage>
</organism>
<name>A0ABW5B4I5_9BACT</name>
<accession>A0ABW5B4I5</accession>
<keyword evidence="3" id="KW-1185">Reference proteome</keyword>
<comment type="caution">
    <text evidence="2">The sequence shown here is derived from an EMBL/GenBank/DDBJ whole genome shotgun (WGS) entry which is preliminary data.</text>
</comment>
<feature type="chain" id="PRO_5045733339" description="Acyloxyacyl hydrolase" evidence="1">
    <location>
        <begin position="20"/>
        <end position="180"/>
    </location>
</feature>
<evidence type="ECO:0000313" key="3">
    <source>
        <dbReference type="Proteomes" id="UP001597414"/>
    </source>
</evidence>
<protein>
    <recommendedName>
        <fullName evidence="4">Acyloxyacyl hydrolase</fullName>
    </recommendedName>
</protein>
<evidence type="ECO:0000313" key="2">
    <source>
        <dbReference type="EMBL" id="MFD2201043.1"/>
    </source>
</evidence>
<keyword evidence="1" id="KW-0732">Signal</keyword>
<dbReference type="RefSeq" id="WP_380800933.1">
    <property type="nucleotide sequence ID" value="NZ_JBHUIV010000010.1"/>
</dbReference>
<sequence length="180" mass="21258">MRYLSVFFCILGIIVQSFAQEEEKDSKSLGHEPRWRGAIMMGNSHVPKAFDGEKNILVIPTWGFDLDYYFHPSWSFAFQSDIKLQSFEVKEEGALLERSFPFSTILVGHYHFKRHWSVYAGPGYEFEKNENLFLWRIGTEYSFEISENFEIALNFIYENKQNIYDTWMFGVAFNKVLGRK</sequence>
<proteinExistence type="predicted"/>
<feature type="signal peptide" evidence="1">
    <location>
        <begin position="1"/>
        <end position="19"/>
    </location>
</feature>
<evidence type="ECO:0008006" key="4">
    <source>
        <dbReference type="Google" id="ProtNLM"/>
    </source>
</evidence>
<dbReference type="Proteomes" id="UP001597414">
    <property type="component" value="Unassembled WGS sequence"/>
</dbReference>
<reference evidence="3" key="1">
    <citation type="journal article" date="2019" name="Int. J. Syst. Evol. Microbiol.">
        <title>The Global Catalogue of Microorganisms (GCM) 10K type strain sequencing project: providing services to taxonomists for standard genome sequencing and annotation.</title>
        <authorList>
            <consortium name="The Broad Institute Genomics Platform"/>
            <consortium name="The Broad Institute Genome Sequencing Center for Infectious Disease"/>
            <person name="Wu L."/>
            <person name="Ma J."/>
        </authorList>
    </citation>
    <scope>NUCLEOTIDE SEQUENCE [LARGE SCALE GENOMIC DNA]</scope>
    <source>
        <strain evidence="3">KCTC 19812</strain>
    </source>
</reference>